<dbReference type="InterPro" id="IPR025129">
    <property type="entry name" value="DUF4055"/>
</dbReference>
<feature type="region of interest" description="Disordered" evidence="1">
    <location>
        <begin position="459"/>
        <end position="504"/>
    </location>
</feature>
<dbReference type="AlphaFoldDB" id="A0A150S5X6"/>
<dbReference type="Pfam" id="PF13264">
    <property type="entry name" value="DUF4055"/>
    <property type="match status" value="1"/>
</dbReference>
<evidence type="ECO:0000313" key="4">
    <source>
        <dbReference type="Proteomes" id="UP000075515"/>
    </source>
</evidence>
<feature type="compositionally biased region" description="Acidic residues" evidence="1">
    <location>
        <begin position="477"/>
        <end position="489"/>
    </location>
</feature>
<reference evidence="3 4" key="1">
    <citation type="submission" date="2014-02" db="EMBL/GenBank/DDBJ databases">
        <title>The small core and large imbalanced accessory genome model reveals a collaborative survival strategy of Sorangium cellulosum strains in nature.</title>
        <authorList>
            <person name="Han K."/>
            <person name="Peng R."/>
            <person name="Blom J."/>
            <person name="Li Y.-Z."/>
        </authorList>
    </citation>
    <scope>NUCLEOTIDE SEQUENCE [LARGE SCALE GENOMIC DNA]</scope>
    <source>
        <strain evidence="3 4">So0149</strain>
    </source>
</reference>
<evidence type="ECO:0000259" key="2">
    <source>
        <dbReference type="Pfam" id="PF13264"/>
    </source>
</evidence>
<gene>
    <name evidence="3" type="ORF">BE18_22820</name>
</gene>
<accession>A0A150S5X6</accession>
<dbReference type="Proteomes" id="UP000075515">
    <property type="component" value="Unassembled WGS sequence"/>
</dbReference>
<evidence type="ECO:0000313" key="3">
    <source>
        <dbReference type="EMBL" id="KYF89269.1"/>
    </source>
</evidence>
<organism evidence="3 4">
    <name type="scientific">Sorangium cellulosum</name>
    <name type="common">Polyangium cellulosum</name>
    <dbReference type="NCBI Taxonomy" id="56"/>
    <lineage>
        <taxon>Bacteria</taxon>
        <taxon>Pseudomonadati</taxon>
        <taxon>Myxococcota</taxon>
        <taxon>Polyangia</taxon>
        <taxon>Polyangiales</taxon>
        <taxon>Polyangiaceae</taxon>
        <taxon>Sorangium</taxon>
    </lineage>
</organism>
<comment type="caution">
    <text evidence="3">The sequence shown here is derived from an EMBL/GenBank/DDBJ whole genome shotgun (WGS) entry which is preliminary data.</text>
</comment>
<feature type="domain" description="DUF4055" evidence="2">
    <location>
        <begin position="260"/>
        <end position="388"/>
    </location>
</feature>
<evidence type="ECO:0000256" key="1">
    <source>
        <dbReference type="SAM" id="MobiDB-lite"/>
    </source>
</evidence>
<sequence length="504" mass="56554">MRHATLSKRHPCCDPELFRRYDALYRGGSAFRKAIGSFLFQNPLEPAEAYQLRKREAAYRSYVGPIIDFFAAQLFSSPFLVRATRDGETQAPDPFYAELREDVDLAGTDLVAFMKARFTTALVKGCSWWLAELPDDGGLPAESRVDWEARGLGRVRLCPLEPEDVLDWECDDDGLLWVITHKREMRRDDPRTERAVVTETWRIFDREAVETFQVKYDPKQRKLNPEDEIPSLGAVPHRFTRVPVVCMRLPEGLWLMNRAADAQIEHFRLSAAMGWAIKRTCYPMAVFKSKDPEKPPVTGAGYLQMISTEESFEWVSPSTASFDILQNEVAAQKDEIYRIAQQIAASVNNSAAALTRSGESKQADMAATEICLHAYATEVKEAIEETFELISDGRGDFDVTFSIEGMDKFNLDAVTVTLTNIQTAKTLGIPSPTLHRELGMKAADLLLPNASQEVKDLIREEIENAEVQTSHPTPSTETDEEQSSDDASEDAQSSRPNGSDPSLN</sequence>
<dbReference type="EMBL" id="JEMC01002261">
    <property type="protein sequence ID" value="KYF89269.1"/>
    <property type="molecule type" value="Genomic_DNA"/>
</dbReference>
<feature type="compositionally biased region" description="Polar residues" evidence="1">
    <location>
        <begin position="495"/>
        <end position="504"/>
    </location>
</feature>
<name>A0A150S5X6_SORCE</name>
<protein>
    <recommendedName>
        <fullName evidence="2">DUF4055 domain-containing protein</fullName>
    </recommendedName>
</protein>
<proteinExistence type="predicted"/>